<keyword evidence="2" id="KW-1185">Reference proteome</keyword>
<reference evidence="1 2" key="1">
    <citation type="submission" date="2019-07" db="EMBL/GenBank/DDBJ databases">
        <title>WGS assembly of Gossypium tomentosum.</title>
        <authorList>
            <person name="Chen Z.J."/>
            <person name="Sreedasyam A."/>
            <person name="Ando A."/>
            <person name="Song Q."/>
            <person name="De L."/>
            <person name="Hulse-Kemp A."/>
            <person name="Ding M."/>
            <person name="Ye W."/>
            <person name="Kirkbride R."/>
            <person name="Jenkins J."/>
            <person name="Plott C."/>
            <person name="Lovell J."/>
            <person name="Lin Y.-M."/>
            <person name="Vaughn R."/>
            <person name="Liu B."/>
            <person name="Li W."/>
            <person name="Simpson S."/>
            <person name="Scheffler B."/>
            <person name="Saski C."/>
            <person name="Grover C."/>
            <person name="Hu G."/>
            <person name="Conover J."/>
            <person name="Carlson J."/>
            <person name="Shu S."/>
            <person name="Boston L."/>
            <person name="Williams M."/>
            <person name="Peterson D."/>
            <person name="Mcgee K."/>
            <person name="Jones D."/>
            <person name="Wendel J."/>
            <person name="Stelly D."/>
            <person name="Grimwood J."/>
            <person name="Schmutz J."/>
        </authorList>
    </citation>
    <scope>NUCLEOTIDE SEQUENCE [LARGE SCALE GENOMIC DNA]</scope>
    <source>
        <strain evidence="1">7179.01</strain>
    </source>
</reference>
<protein>
    <submittedName>
        <fullName evidence="1">Uncharacterized protein</fullName>
    </submittedName>
</protein>
<evidence type="ECO:0000313" key="1">
    <source>
        <dbReference type="EMBL" id="TYI09596.1"/>
    </source>
</evidence>
<dbReference type="EMBL" id="CM017618">
    <property type="protein sequence ID" value="TYI09596.1"/>
    <property type="molecule type" value="Genomic_DNA"/>
</dbReference>
<dbReference type="PANTHER" id="PTHR31933:SF9">
    <property type="entry name" value="O-FUCOSYLTRANSFERASE 2"/>
    <property type="match status" value="1"/>
</dbReference>
<organism evidence="1 2">
    <name type="scientific">Gossypium tomentosum</name>
    <name type="common">Hawaiian cotton</name>
    <name type="synonym">Gossypium sandvicense</name>
    <dbReference type="NCBI Taxonomy" id="34277"/>
    <lineage>
        <taxon>Eukaryota</taxon>
        <taxon>Viridiplantae</taxon>
        <taxon>Streptophyta</taxon>
        <taxon>Embryophyta</taxon>
        <taxon>Tracheophyta</taxon>
        <taxon>Spermatophyta</taxon>
        <taxon>Magnoliopsida</taxon>
        <taxon>eudicotyledons</taxon>
        <taxon>Gunneridae</taxon>
        <taxon>Pentapetalae</taxon>
        <taxon>rosids</taxon>
        <taxon>malvids</taxon>
        <taxon>Malvales</taxon>
        <taxon>Malvaceae</taxon>
        <taxon>Malvoideae</taxon>
        <taxon>Gossypium</taxon>
    </lineage>
</organism>
<proteinExistence type="predicted"/>
<dbReference type="Proteomes" id="UP000322667">
    <property type="component" value="Chromosome A09"/>
</dbReference>
<evidence type="ECO:0000313" key="2">
    <source>
        <dbReference type="Proteomes" id="UP000322667"/>
    </source>
</evidence>
<dbReference type="AlphaFoldDB" id="A0A5D2P1F0"/>
<gene>
    <name evidence="1" type="ORF">ES332_A09G084300v1</name>
</gene>
<accession>A0A5D2P1F0</accession>
<sequence>MLRSEGLCPLTPEEAVLMLDALGFNLTRENLLSSAKLEPFKKFSSQLVAMDFISCTAVDAFAMTDSGSQLSSLKSRHRIYYGGGRMPTIRPNK</sequence>
<dbReference type="PANTHER" id="PTHR31933">
    <property type="entry name" value="O-FUCOSYLTRANSFERASE 2-RELATED"/>
    <property type="match status" value="1"/>
</dbReference>
<name>A0A5D2P1F0_GOSTO</name>
<dbReference type="InterPro" id="IPR052272">
    <property type="entry name" value="GT106_glycosyltransferase"/>
</dbReference>